<sequence>MRMHPDQIPIDAHIARALISEQFPEWADLEVTAVSGSGTVNAIFRVGQGMAARFPLQRAEPDLARRALEQEAAAMTEFASASPVASPIPVALGRPGGAYPMPWSVQTWLDGDVATPISVATSTAVARDLADLIQSLRAVPTRGRTFRGTGRGGDLRAHDAYVQECLTEVEGFRDAEPLRALWSRLRGLPDGAAHVMTHSDLTPWNILIDERVRGVLDAGCFGPADPSLDLVCAWHHFDAPARAVLRDALSADELAWQRGAAWAFQQAVGLVWYYRTTNPPMAWLGETTLARLLADDDVSGTR</sequence>
<proteinExistence type="predicted"/>
<dbReference type="Gene3D" id="3.90.1200.10">
    <property type="match status" value="1"/>
</dbReference>
<evidence type="ECO:0000259" key="1">
    <source>
        <dbReference type="Pfam" id="PF01636"/>
    </source>
</evidence>
<dbReference type="InterPro" id="IPR011009">
    <property type="entry name" value="Kinase-like_dom_sf"/>
</dbReference>
<name>A0ABM8E3E2_9MICO</name>
<dbReference type="InterPro" id="IPR051678">
    <property type="entry name" value="AGP_Transferase"/>
</dbReference>
<evidence type="ECO:0000313" key="2">
    <source>
        <dbReference type="EMBL" id="BDV32325.1"/>
    </source>
</evidence>
<accession>A0ABM8E3E2</accession>
<evidence type="ECO:0000313" key="3">
    <source>
        <dbReference type="Proteomes" id="UP001317779"/>
    </source>
</evidence>
<protein>
    <submittedName>
        <fullName evidence="2">Phosphotransferase</fullName>
    </submittedName>
</protein>
<gene>
    <name evidence="2" type="ORF">Microterr_29850</name>
</gene>
<dbReference type="SUPFAM" id="SSF56112">
    <property type="entry name" value="Protein kinase-like (PK-like)"/>
    <property type="match status" value="1"/>
</dbReference>
<dbReference type="EMBL" id="AP027141">
    <property type="protein sequence ID" value="BDV32325.1"/>
    <property type="molecule type" value="Genomic_DNA"/>
</dbReference>
<dbReference type="PANTHER" id="PTHR21310">
    <property type="entry name" value="AMINOGLYCOSIDE PHOSPHOTRANSFERASE-RELATED-RELATED"/>
    <property type="match status" value="1"/>
</dbReference>
<dbReference type="Proteomes" id="UP001317779">
    <property type="component" value="Chromosome"/>
</dbReference>
<dbReference type="PANTHER" id="PTHR21310:SF42">
    <property type="entry name" value="BIFUNCTIONAL AAC_APH"/>
    <property type="match status" value="1"/>
</dbReference>
<dbReference type="RefSeq" id="WP_263797007.1">
    <property type="nucleotide sequence ID" value="NZ_AP027141.1"/>
</dbReference>
<reference evidence="2 3" key="1">
    <citation type="submission" date="2022-12" db="EMBL/GenBank/DDBJ databases">
        <title>Microbacterium terricola strain KV-448 chromosome, complete genome.</title>
        <authorList>
            <person name="Oshima T."/>
            <person name="Moriya T."/>
            <person name="Bessho Y."/>
        </authorList>
    </citation>
    <scope>NUCLEOTIDE SEQUENCE [LARGE SCALE GENOMIC DNA]</scope>
    <source>
        <strain evidence="2 3">KV-448</strain>
    </source>
</reference>
<dbReference type="InterPro" id="IPR002575">
    <property type="entry name" value="Aminoglycoside_PTrfase"/>
</dbReference>
<dbReference type="Pfam" id="PF01636">
    <property type="entry name" value="APH"/>
    <property type="match status" value="1"/>
</dbReference>
<dbReference type="Gene3D" id="3.30.200.20">
    <property type="entry name" value="Phosphorylase Kinase, domain 1"/>
    <property type="match status" value="1"/>
</dbReference>
<keyword evidence="3" id="KW-1185">Reference proteome</keyword>
<feature type="domain" description="Aminoglycoside phosphotransferase" evidence="1">
    <location>
        <begin position="37"/>
        <end position="262"/>
    </location>
</feature>
<organism evidence="2 3">
    <name type="scientific">Microbacterium terricola</name>
    <dbReference type="NCBI Taxonomy" id="344163"/>
    <lineage>
        <taxon>Bacteria</taxon>
        <taxon>Bacillati</taxon>
        <taxon>Actinomycetota</taxon>
        <taxon>Actinomycetes</taxon>
        <taxon>Micrococcales</taxon>
        <taxon>Microbacteriaceae</taxon>
        <taxon>Microbacterium</taxon>
    </lineage>
</organism>